<evidence type="ECO:0000313" key="3">
    <source>
        <dbReference type="Proteomes" id="UP000281406"/>
    </source>
</evidence>
<proteinExistence type="predicted"/>
<reference evidence="2 3" key="1">
    <citation type="submission" date="2018-10" db="EMBL/GenBank/DDBJ databases">
        <title>Genome assembly for a Yunnan-Guizhou Plateau 3E fish, Anabarilius grahami (Regan), and its evolutionary and genetic applications.</title>
        <authorList>
            <person name="Jiang W."/>
        </authorList>
    </citation>
    <scope>NUCLEOTIDE SEQUENCE [LARGE SCALE GENOMIC DNA]</scope>
    <source>
        <strain evidence="2">AG-KIZ</strain>
        <tissue evidence="2">Muscle</tissue>
    </source>
</reference>
<sequence>MGAEHTKAVVKGTVCMQCEHLPLMTLCSLLAMFIESGQAHAPHGLGPRSAKVAQRLRLWRSQLELVEELEAASALSRPSSTSSSALARDSEAHSAASSTPSESLMLARSSSEEVDILSIKVGNVEDSPPPSLTYRSSWGLCSCCSRIKCHMASCEAGGTQENYLDECFLQSTASRSKACLFFNDLHTEAEMTARNKASHTNLLCFYHVLIRHSSPAQQLHIVML</sequence>
<feature type="region of interest" description="Disordered" evidence="1">
    <location>
        <begin position="80"/>
        <end position="104"/>
    </location>
</feature>
<evidence type="ECO:0000313" key="2">
    <source>
        <dbReference type="EMBL" id="ROK35587.1"/>
    </source>
</evidence>
<organism evidence="2 3">
    <name type="scientific">Anabarilius grahami</name>
    <name type="common">Kanglang fish</name>
    <name type="synonym">Barilius grahami</name>
    <dbReference type="NCBI Taxonomy" id="495550"/>
    <lineage>
        <taxon>Eukaryota</taxon>
        <taxon>Metazoa</taxon>
        <taxon>Chordata</taxon>
        <taxon>Craniata</taxon>
        <taxon>Vertebrata</taxon>
        <taxon>Euteleostomi</taxon>
        <taxon>Actinopterygii</taxon>
        <taxon>Neopterygii</taxon>
        <taxon>Teleostei</taxon>
        <taxon>Ostariophysi</taxon>
        <taxon>Cypriniformes</taxon>
        <taxon>Xenocyprididae</taxon>
        <taxon>Xenocypridinae</taxon>
        <taxon>Xenocypridinae incertae sedis</taxon>
        <taxon>Anabarilius</taxon>
    </lineage>
</organism>
<name>A0A3N0XYP1_ANAGA</name>
<gene>
    <name evidence="2" type="ORF">DPX16_17330</name>
</gene>
<comment type="caution">
    <text evidence="2">The sequence shown here is derived from an EMBL/GenBank/DDBJ whole genome shotgun (WGS) entry which is preliminary data.</text>
</comment>
<dbReference type="Proteomes" id="UP000281406">
    <property type="component" value="Unassembled WGS sequence"/>
</dbReference>
<accession>A0A3N0XYP1</accession>
<dbReference type="AlphaFoldDB" id="A0A3N0XYP1"/>
<protein>
    <submittedName>
        <fullName evidence="2">Uncharacterized protein</fullName>
    </submittedName>
</protein>
<keyword evidence="3" id="KW-1185">Reference proteome</keyword>
<evidence type="ECO:0000256" key="1">
    <source>
        <dbReference type="SAM" id="MobiDB-lite"/>
    </source>
</evidence>
<dbReference type="EMBL" id="RJVU01057109">
    <property type="protein sequence ID" value="ROK35587.1"/>
    <property type="molecule type" value="Genomic_DNA"/>
</dbReference>